<keyword evidence="1 3" id="KW-0808">Transferase</keyword>
<dbReference type="Gene3D" id="2.20.130.10">
    <property type="entry name" value="CAC2371-like domains"/>
    <property type="match status" value="1"/>
</dbReference>
<protein>
    <submittedName>
        <fullName evidence="3">Class I SAM-dependent methyltransferase</fullName>
    </submittedName>
</protein>
<dbReference type="CDD" id="cd02440">
    <property type="entry name" value="AdoMet_MTases"/>
    <property type="match status" value="1"/>
</dbReference>
<dbReference type="InterPro" id="IPR029063">
    <property type="entry name" value="SAM-dependent_MTases_sf"/>
</dbReference>
<dbReference type="Proteomes" id="UP000285211">
    <property type="component" value="Unassembled WGS sequence"/>
</dbReference>
<dbReference type="Pfam" id="PF13649">
    <property type="entry name" value="Methyltransf_25"/>
    <property type="match status" value="1"/>
</dbReference>
<reference evidence="3 4" key="1">
    <citation type="submission" date="2019-01" db="EMBL/GenBank/DDBJ databases">
        <authorList>
            <person name="Chen W.-M."/>
        </authorList>
    </citation>
    <scope>NUCLEOTIDE SEQUENCE [LARGE SCALE GENOMIC DNA]</scope>
    <source>
        <strain evidence="3 4">BBQ-12</strain>
    </source>
</reference>
<gene>
    <name evidence="3" type="ORF">EOD40_10505</name>
</gene>
<dbReference type="GO" id="GO:0032259">
    <property type="term" value="P:methylation"/>
    <property type="evidence" value="ECO:0007669"/>
    <property type="project" value="UniProtKB-KW"/>
</dbReference>
<dbReference type="OrthoDB" id="9789123at2"/>
<dbReference type="PANTHER" id="PTHR43861">
    <property type="entry name" value="TRANS-ACONITATE 2-METHYLTRANSFERASE-RELATED"/>
    <property type="match status" value="1"/>
</dbReference>
<keyword evidence="3" id="KW-0489">Methyltransferase</keyword>
<proteinExistence type="predicted"/>
<organism evidence="3 4">
    <name type="scientific">Flavobacterium sufflavum</name>
    <dbReference type="NCBI Taxonomy" id="1921138"/>
    <lineage>
        <taxon>Bacteria</taxon>
        <taxon>Pseudomonadati</taxon>
        <taxon>Bacteroidota</taxon>
        <taxon>Flavobacteriia</taxon>
        <taxon>Flavobacteriales</taxon>
        <taxon>Flavobacteriaceae</taxon>
        <taxon>Flavobacterium</taxon>
    </lineage>
</organism>
<sequence>MDNFKQYSQYYDLLYQDKKYKAEADYVYNSLKSINSELLTVLELGCGSGNHATFLVANGMKITGLDRSETMVDEAKSKNIPNFSPIKADVTHFKLNQTFDAAISLFHVMSYLTDNKSLINCLKSVYDHLKPGGLFLFDVWFTPAVYSQKPETRIKRLEDNRISIVRIAESVCDVSKNIVNVNFEVLIKDKVTNQLDIIKEVHPMRHFSIPELELLAKITGFELVKTEEFLTQEMPSEKTWAICVLFKKKLN</sequence>
<dbReference type="Gene3D" id="3.40.50.150">
    <property type="entry name" value="Vaccinia Virus protein VP39"/>
    <property type="match status" value="1"/>
</dbReference>
<dbReference type="SUPFAM" id="SSF53335">
    <property type="entry name" value="S-adenosyl-L-methionine-dependent methyltransferases"/>
    <property type="match status" value="1"/>
</dbReference>
<comment type="caution">
    <text evidence="3">The sequence shown here is derived from an EMBL/GenBank/DDBJ whole genome shotgun (WGS) entry which is preliminary data.</text>
</comment>
<dbReference type="InterPro" id="IPR041698">
    <property type="entry name" value="Methyltransf_25"/>
</dbReference>
<feature type="domain" description="Methyltransferase" evidence="2">
    <location>
        <begin position="41"/>
        <end position="133"/>
    </location>
</feature>
<dbReference type="RefSeq" id="WP_128195295.1">
    <property type="nucleotide sequence ID" value="NZ_SACJ01000005.1"/>
</dbReference>
<name>A0A3S2WD76_9FLAO</name>
<dbReference type="GO" id="GO:0008168">
    <property type="term" value="F:methyltransferase activity"/>
    <property type="evidence" value="ECO:0007669"/>
    <property type="project" value="UniProtKB-KW"/>
</dbReference>
<evidence type="ECO:0000313" key="3">
    <source>
        <dbReference type="EMBL" id="RVT75877.1"/>
    </source>
</evidence>
<accession>A0A3S2WD76</accession>
<keyword evidence="4" id="KW-1185">Reference proteome</keyword>
<evidence type="ECO:0000256" key="1">
    <source>
        <dbReference type="ARBA" id="ARBA00022679"/>
    </source>
</evidence>
<dbReference type="AlphaFoldDB" id="A0A3S2WD76"/>
<evidence type="ECO:0000313" key="4">
    <source>
        <dbReference type="Proteomes" id="UP000285211"/>
    </source>
</evidence>
<dbReference type="EMBL" id="SACJ01000005">
    <property type="protein sequence ID" value="RVT75877.1"/>
    <property type="molecule type" value="Genomic_DNA"/>
</dbReference>
<evidence type="ECO:0000259" key="2">
    <source>
        <dbReference type="Pfam" id="PF13649"/>
    </source>
</evidence>